<dbReference type="RefSeq" id="WP_120471004.1">
    <property type="nucleotide sequence ID" value="NZ_CATAJS010000002.1"/>
</dbReference>
<keyword evidence="7" id="KW-1185">Reference proteome</keyword>
<dbReference type="InterPro" id="IPR003593">
    <property type="entry name" value="AAA+_ATPase"/>
</dbReference>
<comment type="caution">
    <text evidence="6">The sequence shown here is derived from an EMBL/GenBank/DDBJ whole genome shotgun (WGS) entry which is preliminary data.</text>
</comment>
<dbReference type="SUPFAM" id="SSF52540">
    <property type="entry name" value="P-loop containing nucleoside triphosphate hydrolases"/>
    <property type="match status" value="1"/>
</dbReference>
<dbReference type="PANTHER" id="PTHR43335">
    <property type="entry name" value="ABC TRANSPORTER, ATP-BINDING PROTEIN"/>
    <property type="match status" value="1"/>
</dbReference>
<dbReference type="PROSITE" id="PS00211">
    <property type="entry name" value="ABC_TRANSPORTER_1"/>
    <property type="match status" value="1"/>
</dbReference>
<dbReference type="InterPro" id="IPR017871">
    <property type="entry name" value="ABC_transporter-like_CS"/>
</dbReference>
<feature type="domain" description="ABC transporter" evidence="5">
    <location>
        <begin position="8"/>
        <end position="248"/>
    </location>
</feature>
<dbReference type="OrthoDB" id="9809205at2"/>
<dbReference type="GO" id="GO:0016887">
    <property type="term" value="F:ATP hydrolysis activity"/>
    <property type="evidence" value="ECO:0007669"/>
    <property type="project" value="InterPro"/>
</dbReference>
<dbReference type="PANTHER" id="PTHR43335:SF4">
    <property type="entry name" value="ABC TRANSPORTER, ATP-BINDING PROTEIN"/>
    <property type="match status" value="1"/>
</dbReference>
<dbReference type="Gene3D" id="3.40.50.300">
    <property type="entry name" value="P-loop containing nucleotide triphosphate hydrolases"/>
    <property type="match status" value="1"/>
</dbReference>
<evidence type="ECO:0000256" key="4">
    <source>
        <dbReference type="ARBA" id="ARBA00022840"/>
    </source>
</evidence>
<evidence type="ECO:0000313" key="7">
    <source>
        <dbReference type="Proteomes" id="UP000280696"/>
    </source>
</evidence>
<evidence type="ECO:0000256" key="2">
    <source>
        <dbReference type="ARBA" id="ARBA00022448"/>
    </source>
</evidence>
<evidence type="ECO:0000256" key="3">
    <source>
        <dbReference type="ARBA" id="ARBA00022741"/>
    </source>
</evidence>
<name>A0A3A9AFM3_9FIRM</name>
<organism evidence="6 7">
    <name type="scientific">Parablautia intestinalis</name>
    <dbReference type="NCBI Taxonomy" id="2320100"/>
    <lineage>
        <taxon>Bacteria</taxon>
        <taxon>Bacillati</taxon>
        <taxon>Bacillota</taxon>
        <taxon>Clostridia</taxon>
        <taxon>Lachnospirales</taxon>
        <taxon>Lachnospiraceae</taxon>
        <taxon>Parablautia</taxon>
    </lineage>
</organism>
<dbReference type="GO" id="GO:0005524">
    <property type="term" value="F:ATP binding"/>
    <property type="evidence" value="ECO:0007669"/>
    <property type="project" value="UniProtKB-KW"/>
</dbReference>
<comment type="similarity">
    <text evidence="1">Belongs to the ABC transporter superfamily.</text>
</comment>
<evidence type="ECO:0000259" key="5">
    <source>
        <dbReference type="PROSITE" id="PS50893"/>
    </source>
</evidence>
<dbReference type="SMART" id="SM00382">
    <property type="entry name" value="AAA"/>
    <property type="match status" value="1"/>
</dbReference>
<dbReference type="EMBL" id="RAYQ01000015">
    <property type="protein sequence ID" value="RKI90322.1"/>
    <property type="molecule type" value="Genomic_DNA"/>
</dbReference>
<reference evidence="6 7" key="1">
    <citation type="submission" date="2018-09" db="EMBL/GenBank/DDBJ databases">
        <title>Murine metabolic-syndrome-specific gut microbial biobank.</title>
        <authorList>
            <person name="Liu C."/>
        </authorList>
    </citation>
    <scope>NUCLEOTIDE SEQUENCE [LARGE SCALE GENOMIC DNA]</scope>
    <source>
        <strain evidence="6 7">0.1xD8-82</strain>
    </source>
</reference>
<proteinExistence type="inferred from homology"/>
<keyword evidence="3" id="KW-0547">Nucleotide-binding</keyword>
<gene>
    <name evidence="6" type="ORF">D7V94_14505</name>
</gene>
<dbReference type="Proteomes" id="UP000280696">
    <property type="component" value="Unassembled WGS sequence"/>
</dbReference>
<accession>A0A3A9AFM3</accession>
<keyword evidence="2" id="KW-0813">Transport</keyword>
<sequence>MSKNNFVIQTKDLTKSYGKPGEKKDVVKKVNLAVPEGCVYGFLGPNGAGKSTTMKMLLGLIKPTNGEISILGTPFISQGKAALNEKSRLAILRQTGSLIESPSYYGHLSGRQNLEIICTLKNVPTKEIGEVLSIVRMESQQDKKAGHYSLGMKQRLGLAGALLGHPRLLLLDEPTNGLDPAGISEMRELIRSLPETYHMTIMVSSHLLSEIDQMADYVGIINKGQVIYQDSLLHLHEHSRKQLRLRTSNNSRALCILNENEINCTLENDFLSFPETSDDTTAYLISALVREGIGVLRIEEYQKSLEDIFLSLTGKQVSL</sequence>
<evidence type="ECO:0000256" key="1">
    <source>
        <dbReference type="ARBA" id="ARBA00005417"/>
    </source>
</evidence>
<dbReference type="Pfam" id="PF00005">
    <property type="entry name" value="ABC_tran"/>
    <property type="match status" value="1"/>
</dbReference>
<dbReference type="PROSITE" id="PS50893">
    <property type="entry name" value="ABC_TRANSPORTER_2"/>
    <property type="match status" value="1"/>
</dbReference>
<evidence type="ECO:0000313" key="6">
    <source>
        <dbReference type="EMBL" id="RKI90322.1"/>
    </source>
</evidence>
<protein>
    <submittedName>
        <fullName evidence="6">ATP-binding cassette domain-containing protein</fullName>
    </submittedName>
</protein>
<dbReference type="AlphaFoldDB" id="A0A3A9AFM3"/>
<dbReference type="InterPro" id="IPR003439">
    <property type="entry name" value="ABC_transporter-like_ATP-bd"/>
</dbReference>
<dbReference type="InterPro" id="IPR027417">
    <property type="entry name" value="P-loop_NTPase"/>
</dbReference>
<keyword evidence="4 6" id="KW-0067">ATP-binding</keyword>